<comment type="similarity">
    <text evidence="4 17">Belongs to the class-III pyridoxal-phosphate-dependent aminotransferase family.</text>
</comment>
<dbReference type="GO" id="GO:0030170">
    <property type="term" value="F:pyridoxal phosphate binding"/>
    <property type="evidence" value="ECO:0007669"/>
    <property type="project" value="InterPro"/>
</dbReference>
<name>A0A640S1J0_9ACTN</name>
<reference evidence="18 19" key="1">
    <citation type="submission" date="2019-12" db="EMBL/GenBank/DDBJ databases">
        <title>Whole genome shotgun sequence of Streptomyces caniferus NBRC 15389.</title>
        <authorList>
            <person name="Ichikawa N."/>
            <person name="Kimura A."/>
            <person name="Kitahashi Y."/>
            <person name="Komaki H."/>
            <person name="Tamura T."/>
        </authorList>
    </citation>
    <scope>NUCLEOTIDE SEQUENCE [LARGE SCALE GENOMIC DNA]</scope>
    <source>
        <strain evidence="18 19">NBRC 15389</strain>
    </source>
</reference>
<dbReference type="OrthoDB" id="9801052at2"/>
<evidence type="ECO:0000256" key="4">
    <source>
        <dbReference type="ARBA" id="ARBA00008954"/>
    </source>
</evidence>
<accession>A0A640S1J0</accession>
<dbReference type="EMBL" id="BLIN01000002">
    <property type="protein sequence ID" value="GFE04281.1"/>
    <property type="molecule type" value="Genomic_DNA"/>
</dbReference>
<dbReference type="NCBIfam" id="NF004714">
    <property type="entry name" value="PRK06058.1"/>
    <property type="match status" value="1"/>
</dbReference>
<comment type="catalytic activity">
    <reaction evidence="15">
        <text>4-aminobutanoate + 2-oxoglutarate = succinate semialdehyde + L-glutamate</text>
        <dbReference type="Rhea" id="RHEA:23352"/>
        <dbReference type="ChEBI" id="CHEBI:16810"/>
        <dbReference type="ChEBI" id="CHEBI:29985"/>
        <dbReference type="ChEBI" id="CHEBI:57706"/>
        <dbReference type="ChEBI" id="CHEBI:59888"/>
        <dbReference type="EC" id="2.6.1.19"/>
    </reaction>
</comment>
<dbReference type="GO" id="GO:0042802">
    <property type="term" value="F:identical protein binding"/>
    <property type="evidence" value="ECO:0007669"/>
    <property type="project" value="TreeGrafter"/>
</dbReference>
<keyword evidence="9 18" id="KW-0808">Transferase</keyword>
<dbReference type="InterPro" id="IPR015424">
    <property type="entry name" value="PyrdxlP-dep_Trfase"/>
</dbReference>
<organism evidence="18 19">
    <name type="scientific">Streptomyces caniferus</name>
    <dbReference type="NCBI Taxonomy" id="285557"/>
    <lineage>
        <taxon>Bacteria</taxon>
        <taxon>Bacillati</taxon>
        <taxon>Actinomycetota</taxon>
        <taxon>Actinomycetes</taxon>
        <taxon>Kitasatosporales</taxon>
        <taxon>Streptomycetaceae</taxon>
        <taxon>Streptomyces</taxon>
    </lineage>
</organism>
<evidence type="ECO:0000256" key="1">
    <source>
        <dbReference type="ARBA" id="ARBA00001750"/>
    </source>
</evidence>
<evidence type="ECO:0000256" key="6">
    <source>
        <dbReference type="ARBA" id="ARBA00012912"/>
    </source>
</evidence>
<dbReference type="FunFam" id="3.90.1150.10:FF:000022">
    <property type="entry name" value="4-aminobutyrate aminotransferase"/>
    <property type="match status" value="1"/>
</dbReference>
<dbReference type="GeneID" id="96638552"/>
<gene>
    <name evidence="18" type="ORF">Scani_05490</name>
</gene>
<dbReference type="InterPro" id="IPR015421">
    <property type="entry name" value="PyrdxlP-dep_Trfase_major"/>
</dbReference>
<evidence type="ECO:0000256" key="2">
    <source>
        <dbReference type="ARBA" id="ARBA00001933"/>
    </source>
</evidence>
<dbReference type="Gene3D" id="3.90.1150.10">
    <property type="entry name" value="Aspartate Aminotransferase, domain 1"/>
    <property type="match status" value="1"/>
</dbReference>
<sequence length="449" mass="47171">MTELSGGPALPQERRVVTAIPGPKSQELWARKQATVAAGVGAVLPVFVKRAGGGVLEDVDGNSLIDFGSGIAVTSVGNSAEAVVRRATAQLQAFTHTCAMVAPYEPYIEVCEQLAELTPGDHEKKSALFNSGAEAVENAVKIARVHTKRQAVVVFDHGYHGRTNLTMALTSKNMPYKHGFGPFAPEVYRVPVAYPYRWLTGPENCAQEAADQAISQITKQIGAENVAAIIIEPVLGEGGFIEPAKGFLPAIANFAKENGIVFVADEIQSGFCRTGQWFACEDEGIVPDLITTAKGIAGGLPLAAVTGRAEIMDAAHAGGLGGTYGGNPVACAAALGSIETMREQDLNAKARRIGEVMKARLTAIAEKYDIIGEVRGRGAMIAIELVKSGSKDPNPEATAALAKACHQEGLLVLTTGTYGNVLRFLPPLVIGEDLLNEGLDILEGAFTAL</sequence>
<dbReference type="SUPFAM" id="SSF53383">
    <property type="entry name" value="PLP-dependent transferases"/>
    <property type="match status" value="1"/>
</dbReference>
<dbReference type="GO" id="GO:0009448">
    <property type="term" value="P:gamma-aminobutyric acid metabolic process"/>
    <property type="evidence" value="ECO:0007669"/>
    <property type="project" value="InterPro"/>
</dbReference>
<evidence type="ECO:0000256" key="13">
    <source>
        <dbReference type="ARBA" id="ARBA00030857"/>
    </source>
</evidence>
<dbReference type="AlphaFoldDB" id="A0A640S1J0"/>
<comment type="pathway">
    <text evidence="3">Amino-acid degradation; 4-aminobutanoate degradation.</text>
</comment>
<evidence type="ECO:0000256" key="12">
    <source>
        <dbReference type="ARBA" id="ARBA00030204"/>
    </source>
</evidence>
<evidence type="ECO:0000256" key="9">
    <source>
        <dbReference type="ARBA" id="ARBA00022679"/>
    </source>
</evidence>
<dbReference type="InterPro" id="IPR050103">
    <property type="entry name" value="Class-III_PLP-dep_AT"/>
</dbReference>
<dbReference type="CDD" id="cd00610">
    <property type="entry name" value="OAT_like"/>
    <property type="match status" value="1"/>
</dbReference>
<proteinExistence type="inferred from homology"/>
<keyword evidence="10 17" id="KW-0663">Pyridoxal phosphate</keyword>
<dbReference type="RefSeq" id="WP_159469626.1">
    <property type="nucleotide sequence ID" value="NZ_BAAATH010000027.1"/>
</dbReference>
<evidence type="ECO:0000256" key="11">
    <source>
        <dbReference type="ARBA" id="ARBA00029760"/>
    </source>
</evidence>
<evidence type="ECO:0000256" key="15">
    <source>
        <dbReference type="ARBA" id="ARBA00048021"/>
    </source>
</evidence>
<evidence type="ECO:0000256" key="8">
    <source>
        <dbReference type="ARBA" id="ARBA00022576"/>
    </source>
</evidence>
<dbReference type="Proteomes" id="UP000435837">
    <property type="component" value="Unassembled WGS sequence"/>
</dbReference>
<evidence type="ECO:0000256" key="16">
    <source>
        <dbReference type="ARBA" id="ARBA00050054"/>
    </source>
</evidence>
<evidence type="ECO:0000256" key="7">
    <source>
        <dbReference type="ARBA" id="ARBA00018543"/>
    </source>
</evidence>
<evidence type="ECO:0000256" key="14">
    <source>
        <dbReference type="ARBA" id="ARBA00031787"/>
    </source>
</evidence>
<dbReference type="EC" id="2.6.1.22" evidence="5"/>
<keyword evidence="8 18" id="KW-0032">Aminotransferase</keyword>
<evidence type="ECO:0000256" key="10">
    <source>
        <dbReference type="ARBA" id="ARBA00022898"/>
    </source>
</evidence>
<comment type="catalytic activity">
    <reaction evidence="1">
        <text>(S)-3-amino-2-methylpropanoate + 2-oxoglutarate = 2-methyl-3-oxopropanoate + L-glutamate</text>
        <dbReference type="Rhea" id="RHEA:13993"/>
        <dbReference type="ChEBI" id="CHEBI:16810"/>
        <dbReference type="ChEBI" id="CHEBI:29985"/>
        <dbReference type="ChEBI" id="CHEBI:57700"/>
        <dbReference type="ChEBI" id="CHEBI:58655"/>
        <dbReference type="EC" id="2.6.1.22"/>
    </reaction>
</comment>
<dbReference type="PROSITE" id="PS00600">
    <property type="entry name" value="AA_TRANSFER_CLASS_3"/>
    <property type="match status" value="1"/>
</dbReference>
<evidence type="ECO:0000256" key="3">
    <source>
        <dbReference type="ARBA" id="ARBA00005176"/>
    </source>
</evidence>
<dbReference type="InterPro" id="IPR015422">
    <property type="entry name" value="PyrdxlP-dep_Trfase_small"/>
</dbReference>
<dbReference type="EC" id="2.6.1.19" evidence="6"/>
<evidence type="ECO:0000313" key="18">
    <source>
        <dbReference type="EMBL" id="GFE04281.1"/>
    </source>
</evidence>
<comment type="cofactor">
    <cofactor evidence="2">
        <name>pyridoxal 5'-phosphate</name>
        <dbReference type="ChEBI" id="CHEBI:597326"/>
    </cofactor>
</comment>
<dbReference type="InterPro" id="IPR049704">
    <property type="entry name" value="Aminotrans_3_PPA_site"/>
</dbReference>
<dbReference type="PANTHER" id="PTHR11986">
    <property type="entry name" value="AMINOTRANSFERASE CLASS III"/>
    <property type="match status" value="1"/>
</dbReference>
<dbReference type="GO" id="GO:0047298">
    <property type="term" value="F:(S)-3-amino-2-methylpropionate transaminase activity"/>
    <property type="evidence" value="ECO:0007669"/>
    <property type="project" value="UniProtKB-EC"/>
</dbReference>
<comment type="caution">
    <text evidence="18">The sequence shown here is derived from an EMBL/GenBank/DDBJ whole genome shotgun (WGS) entry which is preliminary data.</text>
</comment>
<dbReference type="FunFam" id="3.40.640.10:FF:000013">
    <property type="entry name" value="4-aminobutyrate aminotransferase"/>
    <property type="match status" value="1"/>
</dbReference>
<dbReference type="NCBIfam" id="TIGR00700">
    <property type="entry name" value="GABAtrnsam"/>
    <property type="match status" value="1"/>
</dbReference>
<dbReference type="GO" id="GO:0034386">
    <property type="term" value="F:4-aminobutyrate:2-oxoglutarate transaminase activity"/>
    <property type="evidence" value="ECO:0007669"/>
    <property type="project" value="UniProtKB-EC"/>
</dbReference>
<dbReference type="PIRSF" id="PIRSF000521">
    <property type="entry name" value="Transaminase_4ab_Lys_Orn"/>
    <property type="match status" value="1"/>
</dbReference>
<dbReference type="GO" id="GO:0047589">
    <property type="term" value="F:5-aminovalerate transaminase activity"/>
    <property type="evidence" value="ECO:0007669"/>
    <property type="project" value="UniProtKB-ARBA"/>
</dbReference>
<dbReference type="InterPro" id="IPR005814">
    <property type="entry name" value="Aminotrans_3"/>
</dbReference>
<protein>
    <recommendedName>
        <fullName evidence="7">4-aminobutyrate aminotransferase</fullName>
        <ecNumber evidence="6">2.6.1.19</ecNumber>
        <ecNumber evidence="5">2.6.1.22</ecNumber>
    </recommendedName>
    <alternativeName>
        <fullName evidence="13">(S)-3-amino-2-methylpropionate transaminase</fullName>
    </alternativeName>
    <alternativeName>
        <fullName evidence="14">GABA aminotransferase</fullName>
    </alternativeName>
    <alternativeName>
        <fullName evidence="12">Gamma-amino-N-butyrate transaminase</fullName>
    </alternativeName>
    <alternativeName>
        <fullName evidence="16">Glutamate:succinic semialdehyde transaminase</fullName>
    </alternativeName>
    <alternativeName>
        <fullName evidence="11">L-AIBAT</fullName>
    </alternativeName>
</protein>
<dbReference type="Pfam" id="PF00202">
    <property type="entry name" value="Aminotran_3"/>
    <property type="match status" value="1"/>
</dbReference>
<dbReference type="InterPro" id="IPR004632">
    <property type="entry name" value="4NH2But_aminotransferase_bac"/>
</dbReference>
<dbReference type="PANTHER" id="PTHR11986:SF58">
    <property type="entry name" value="LEUCINE_METHIONINE RACEMASE"/>
    <property type="match status" value="1"/>
</dbReference>
<dbReference type="Gene3D" id="3.40.640.10">
    <property type="entry name" value="Type I PLP-dependent aspartate aminotransferase-like (Major domain)"/>
    <property type="match status" value="1"/>
</dbReference>
<evidence type="ECO:0000256" key="5">
    <source>
        <dbReference type="ARBA" id="ARBA00012876"/>
    </source>
</evidence>
<evidence type="ECO:0000256" key="17">
    <source>
        <dbReference type="RuleBase" id="RU003560"/>
    </source>
</evidence>
<evidence type="ECO:0000313" key="19">
    <source>
        <dbReference type="Proteomes" id="UP000435837"/>
    </source>
</evidence>